<dbReference type="InterPro" id="IPR011010">
    <property type="entry name" value="DNA_brk_join_enz"/>
</dbReference>
<evidence type="ECO:0000313" key="2">
    <source>
        <dbReference type="EMBL" id="SER38986.1"/>
    </source>
</evidence>
<dbReference type="Gene3D" id="1.10.443.10">
    <property type="entry name" value="Intergrase catalytic core"/>
    <property type="match status" value="1"/>
</dbReference>
<name>A0A1H9NSQ4_9BACT</name>
<dbReference type="AlphaFoldDB" id="A0A1H9NSQ4"/>
<dbReference type="SUPFAM" id="SSF56349">
    <property type="entry name" value="DNA breaking-rejoining enzymes"/>
    <property type="match status" value="1"/>
</dbReference>
<dbReference type="STRING" id="478744.SAMN05444359_13927"/>
<keyword evidence="3" id="KW-1185">Reference proteome</keyword>
<dbReference type="GO" id="GO:0003677">
    <property type="term" value="F:DNA binding"/>
    <property type="evidence" value="ECO:0007669"/>
    <property type="project" value="InterPro"/>
</dbReference>
<evidence type="ECO:0000256" key="1">
    <source>
        <dbReference type="ARBA" id="ARBA00023172"/>
    </source>
</evidence>
<reference evidence="3" key="1">
    <citation type="submission" date="2016-10" db="EMBL/GenBank/DDBJ databases">
        <authorList>
            <person name="Varghese N."/>
            <person name="Submissions S."/>
        </authorList>
    </citation>
    <scope>NUCLEOTIDE SEQUENCE [LARGE SCALE GENOMIC DNA]</scope>
    <source>
        <strain evidence="3">DSM 24740</strain>
    </source>
</reference>
<protein>
    <submittedName>
        <fullName evidence="2">Uncharacterized protein</fullName>
    </submittedName>
</protein>
<keyword evidence="1" id="KW-0233">DNA recombination</keyword>
<dbReference type="InParanoid" id="A0A1H9NSQ4"/>
<dbReference type="GO" id="GO:0015074">
    <property type="term" value="P:DNA integration"/>
    <property type="evidence" value="ECO:0007669"/>
    <property type="project" value="InterPro"/>
</dbReference>
<organism evidence="2 3">
    <name type="scientific">Neolewinella agarilytica</name>
    <dbReference type="NCBI Taxonomy" id="478744"/>
    <lineage>
        <taxon>Bacteria</taxon>
        <taxon>Pseudomonadati</taxon>
        <taxon>Bacteroidota</taxon>
        <taxon>Saprospiria</taxon>
        <taxon>Saprospirales</taxon>
        <taxon>Lewinellaceae</taxon>
        <taxon>Neolewinella</taxon>
    </lineage>
</organism>
<dbReference type="EMBL" id="FOFB01000039">
    <property type="protein sequence ID" value="SER38986.1"/>
    <property type="molecule type" value="Genomic_DNA"/>
</dbReference>
<evidence type="ECO:0000313" key="3">
    <source>
        <dbReference type="Proteomes" id="UP000199021"/>
    </source>
</evidence>
<proteinExistence type="predicted"/>
<dbReference type="Proteomes" id="UP000199021">
    <property type="component" value="Unassembled WGS sequence"/>
</dbReference>
<accession>A0A1H9NSQ4</accession>
<gene>
    <name evidence="2" type="ORF">SAMN05444359_13927</name>
</gene>
<sequence>MNLGWDPVVASVTAGSFFGRGTAGAGGGEGAGDGRCCLRDDFLCWFSYAPRPLLLSSKGKKDRYTTLSDSLLVELREYYKEYRPSYCLFEGQSGGQYSRRSVQAIFSKIGCEKLRQQYPIWPRNRKLHRSRQSFDEVAVLLQNLVLYAQFSD</sequence>
<dbReference type="GO" id="GO:0006310">
    <property type="term" value="P:DNA recombination"/>
    <property type="evidence" value="ECO:0007669"/>
    <property type="project" value="UniProtKB-KW"/>
</dbReference>
<dbReference type="InterPro" id="IPR013762">
    <property type="entry name" value="Integrase-like_cat_sf"/>
</dbReference>